<dbReference type="Gene3D" id="1.25.40.20">
    <property type="entry name" value="Ankyrin repeat-containing domain"/>
    <property type="match status" value="2"/>
</dbReference>
<dbReference type="OrthoDB" id="66170at2759"/>
<dbReference type="AlphaFoldDB" id="A0A6A4YJE0"/>
<dbReference type="SUPFAM" id="SSF48403">
    <property type="entry name" value="Ankyrin repeat"/>
    <property type="match status" value="1"/>
</dbReference>
<dbReference type="PANTHER" id="PTHR24171">
    <property type="entry name" value="ANKYRIN REPEAT DOMAIN-CONTAINING PROTEIN 39-RELATED"/>
    <property type="match status" value="1"/>
</dbReference>
<dbReference type="PRINTS" id="PR01415">
    <property type="entry name" value="ANKYRIN"/>
</dbReference>
<feature type="repeat" description="ANK" evidence="3">
    <location>
        <begin position="133"/>
        <end position="165"/>
    </location>
</feature>
<dbReference type="Pfam" id="PF12796">
    <property type="entry name" value="Ank_2"/>
    <property type="match status" value="2"/>
</dbReference>
<feature type="domain" description="Protein kinase" evidence="4">
    <location>
        <begin position="256"/>
        <end position="515"/>
    </location>
</feature>
<reference evidence="5" key="1">
    <citation type="submission" date="2019-06" db="EMBL/GenBank/DDBJ databases">
        <title>Genomics analysis of Aphanomyces spp. identifies a new class of oomycete effector associated with host adaptation.</title>
        <authorList>
            <person name="Gaulin E."/>
        </authorList>
    </citation>
    <scope>NUCLEOTIDE SEQUENCE</scope>
    <source>
        <strain evidence="5">CBS 578.67</strain>
    </source>
</reference>
<dbReference type="Pfam" id="PF00069">
    <property type="entry name" value="Pkinase"/>
    <property type="match status" value="1"/>
</dbReference>
<organism evidence="5">
    <name type="scientific">Aphanomyces stellatus</name>
    <dbReference type="NCBI Taxonomy" id="120398"/>
    <lineage>
        <taxon>Eukaryota</taxon>
        <taxon>Sar</taxon>
        <taxon>Stramenopiles</taxon>
        <taxon>Oomycota</taxon>
        <taxon>Saprolegniomycetes</taxon>
        <taxon>Saprolegniales</taxon>
        <taxon>Verrucalvaceae</taxon>
        <taxon>Aphanomyces</taxon>
    </lineage>
</organism>
<dbReference type="PROSITE" id="PS50088">
    <property type="entry name" value="ANK_REPEAT"/>
    <property type="match status" value="3"/>
</dbReference>
<keyword evidence="2 3" id="KW-0040">ANK repeat</keyword>
<proteinExistence type="predicted"/>
<evidence type="ECO:0000256" key="2">
    <source>
        <dbReference type="ARBA" id="ARBA00023043"/>
    </source>
</evidence>
<dbReference type="GO" id="GO:0004672">
    <property type="term" value="F:protein kinase activity"/>
    <property type="evidence" value="ECO:0007669"/>
    <property type="project" value="InterPro"/>
</dbReference>
<dbReference type="PROSITE" id="PS50297">
    <property type="entry name" value="ANK_REP_REGION"/>
    <property type="match status" value="3"/>
</dbReference>
<dbReference type="PANTHER" id="PTHR24171:SF9">
    <property type="entry name" value="ANKYRIN REPEAT DOMAIN-CONTAINING PROTEIN 39"/>
    <property type="match status" value="1"/>
</dbReference>
<dbReference type="InterPro" id="IPR002110">
    <property type="entry name" value="Ankyrin_rpt"/>
</dbReference>
<dbReference type="EMBL" id="VJMH01005471">
    <property type="protein sequence ID" value="KAF0695534.1"/>
    <property type="molecule type" value="Genomic_DNA"/>
</dbReference>
<dbReference type="SUPFAM" id="SSF56112">
    <property type="entry name" value="Protein kinase-like (PK-like)"/>
    <property type="match status" value="1"/>
</dbReference>
<evidence type="ECO:0000259" key="4">
    <source>
        <dbReference type="PROSITE" id="PS50011"/>
    </source>
</evidence>
<protein>
    <recommendedName>
        <fullName evidence="4">Protein kinase domain-containing protein</fullName>
    </recommendedName>
</protein>
<dbReference type="SMART" id="SM00248">
    <property type="entry name" value="ANK"/>
    <property type="match status" value="3"/>
</dbReference>
<dbReference type="InterPro" id="IPR000719">
    <property type="entry name" value="Prot_kinase_dom"/>
</dbReference>
<dbReference type="PROSITE" id="PS50011">
    <property type="entry name" value="PROTEIN_KINASE_DOM"/>
    <property type="match status" value="1"/>
</dbReference>
<feature type="repeat" description="ANK" evidence="3">
    <location>
        <begin position="31"/>
        <end position="63"/>
    </location>
</feature>
<feature type="non-terminal residue" evidence="5">
    <location>
        <position position="705"/>
    </location>
</feature>
<gene>
    <name evidence="5" type="ORF">As57867_013609</name>
</gene>
<dbReference type="SMART" id="SM00220">
    <property type="entry name" value="S_TKc"/>
    <property type="match status" value="1"/>
</dbReference>
<sequence>MMVDAVEEGDLARVKRLLKKDATLINNQDEHGWTPLYFASRDGYLDIVKCLIENGARIDEATNNDGPTPLLLASKNGHVNVVEFLVSQGTSVNQATNVKLWNNGTSCGSGAGRLNVVTFLLSQGAIIDQVSHRGDTALHRASWMGHLEVVRALVDAGASLDLVNKEGHTAMDIATKYGYSTISFYLDETQLREASETGLKQKTPTTMEPFDGDRPLATVDALPPQENPPFSSLEEVCKYIASHPPSTTWPLQGNYVMYSNTIGQSNHAVFQAANTKRQRISMAAKLTHSTEELEFIATITIVNRICHEKYVVDCFDWDCVVVAGVDCNVNIMECGRGNCSDQLRQLQSDRFLRLRCVEHVALAVDFLHGNNFIHGDLKLENVVDFGQFKLIDFDHTVPMGSILPPHCTRQHCPPELAHYLRCQGPAVAASSTFDIWCLGVLVLKLFVPGGELVEFNGLSDDAILDAIAAPGFSFQASLLAADLSGRQRWYLSKCLEPNPAKRATSATTILKMVDMKSSVTTAVVVAESPVQVVPQKALPCWLPCFWSLTIPRRRIPMGDQLRSIHCNLDFLSLESIASCVLDSTDNTIVVQADSAVVQLVLPFLKTLLLIVECVDFLADEGAANDLPLLPATLPSFDSLEKVIQALESIHNAVSSLSMELVALVGRLADGSNVDISHLRQDFSQSIQEFTQSSATTTLIHDLFDA</sequence>
<dbReference type="GO" id="GO:0005524">
    <property type="term" value="F:ATP binding"/>
    <property type="evidence" value="ECO:0007669"/>
    <property type="project" value="InterPro"/>
</dbReference>
<evidence type="ECO:0000313" key="5">
    <source>
        <dbReference type="EMBL" id="KAF0695534.1"/>
    </source>
</evidence>
<accession>A0A6A4YJE0</accession>
<evidence type="ECO:0000256" key="3">
    <source>
        <dbReference type="PROSITE-ProRule" id="PRU00023"/>
    </source>
</evidence>
<name>A0A6A4YJE0_9STRA</name>
<feature type="repeat" description="ANK" evidence="3">
    <location>
        <begin position="65"/>
        <end position="97"/>
    </location>
</feature>
<dbReference type="InterPro" id="IPR036770">
    <property type="entry name" value="Ankyrin_rpt-contain_sf"/>
</dbReference>
<comment type="caution">
    <text evidence="5">The sequence shown here is derived from an EMBL/GenBank/DDBJ whole genome shotgun (WGS) entry which is preliminary data.</text>
</comment>
<dbReference type="InterPro" id="IPR011009">
    <property type="entry name" value="Kinase-like_dom_sf"/>
</dbReference>
<keyword evidence="1" id="KW-0677">Repeat</keyword>
<dbReference type="Gene3D" id="1.10.510.10">
    <property type="entry name" value="Transferase(Phosphotransferase) domain 1"/>
    <property type="match status" value="1"/>
</dbReference>
<evidence type="ECO:0000256" key="1">
    <source>
        <dbReference type="ARBA" id="ARBA00022737"/>
    </source>
</evidence>